<feature type="region of interest" description="Disordered" evidence="3">
    <location>
        <begin position="27"/>
        <end position="60"/>
    </location>
</feature>
<evidence type="ECO:0000313" key="6">
    <source>
        <dbReference type="EMBL" id="SHJ39854.1"/>
    </source>
</evidence>
<dbReference type="PANTHER" id="PTHR37423:SF2">
    <property type="entry name" value="MEMBRANE-BOUND LYTIC MUREIN TRANSGLYCOSYLASE C"/>
    <property type="match status" value="1"/>
</dbReference>
<feature type="chain" id="PRO_5012477699" evidence="4">
    <location>
        <begin position="22"/>
        <end position="263"/>
    </location>
</feature>
<evidence type="ECO:0000259" key="5">
    <source>
        <dbReference type="Pfam" id="PF01464"/>
    </source>
</evidence>
<dbReference type="Pfam" id="PF01464">
    <property type="entry name" value="SLT"/>
    <property type="match status" value="1"/>
</dbReference>
<dbReference type="EMBL" id="LT670844">
    <property type="protein sequence ID" value="SHJ39854.1"/>
    <property type="molecule type" value="Genomic_DNA"/>
</dbReference>
<dbReference type="InterPro" id="IPR023346">
    <property type="entry name" value="Lysozyme-like_dom_sf"/>
</dbReference>
<evidence type="ECO:0000256" key="2">
    <source>
        <dbReference type="ARBA" id="ARBA00009387"/>
    </source>
</evidence>
<dbReference type="PANTHER" id="PTHR37423">
    <property type="entry name" value="SOLUBLE LYTIC MUREIN TRANSGLYCOSYLASE-RELATED"/>
    <property type="match status" value="1"/>
</dbReference>
<comment type="similarity">
    <text evidence="1">Belongs to the transglycosylase Slt family.</text>
</comment>
<accession>A0A1M6IZH8</accession>
<protein>
    <submittedName>
        <fullName evidence="6">Transglycosylase SLT domain-containing protein</fullName>
    </submittedName>
</protein>
<reference evidence="6 7" key="1">
    <citation type="submission" date="2016-11" db="EMBL/GenBank/DDBJ databases">
        <authorList>
            <person name="Jaros S."/>
            <person name="Januszkiewicz K."/>
            <person name="Wedrychowicz H."/>
        </authorList>
    </citation>
    <scope>NUCLEOTIDE SEQUENCE [LARGE SCALE GENOMIC DNA]</scope>
    <source>
        <strain evidence="6 7">GAS499</strain>
    </source>
</reference>
<organism evidence="6 7">
    <name type="scientific">Bradyrhizobium lablabi</name>
    <dbReference type="NCBI Taxonomy" id="722472"/>
    <lineage>
        <taxon>Bacteria</taxon>
        <taxon>Pseudomonadati</taxon>
        <taxon>Pseudomonadota</taxon>
        <taxon>Alphaproteobacteria</taxon>
        <taxon>Hyphomicrobiales</taxon>
        <taxon>Nitrobacteraceae</taxon>
        <taxon>Bradyrhizobium</taxon>
    </lineage>
</organism>
<dbReference type="SUPFAM" id="SSF53955">
    <property type="entry name" value="Lysozyme-like"/>
    <property type="match status" value="1"/>
</dbReference>
<keyword evidence="4" id="KW-0732">Signal</keyword>
<evidence type="ECO:0000256" key="4">
    <source>
        <dbReference type="SAM" id="SignalP"/>
    </source>
</evidence>
<gene>
    <name evidence="6" type="ORF">SAMN05444159_0512</name>
</gene>
<feature type="domain" description="Transglycosylase SLT" evidence="5">
    <location>
        <begin position="77"/>
        <end position="170"/>
    </location>
</feature>
<name>A0A1M6IZH8_9BRAD</name>
<proteinExistence type="inferred from homology"/>
<evidence type="ECO:0000313" key="7">
    <source>
        <dbReference type="Proteomes" id="UP000189935"/>
    </source>
</evidence>
<sequence length="263" mass="27751">MLAGALLAAVAGMVSFAAVHAADQKASPESAAAAVSEPKPPEQPQPADAPNVDAPKSTTELGPSFRAAVRAMVEQEVRSTGLPADLADAVVDVESNYNPSAIGGVGEIGLMQIRPGTAAMLGFRGSAEELAKPEVNIHYGVTYLSKAWRLANGDLCRTLMKYRAGHGEEVMTKRSQIYCNRAKLHLAALGSPLASGTTPPAIIPPSVLANISARPALNSPKDVYAQYRQGTPAASRAFWAAHEARIRAINARIEARWHRVASR</sequence>
<dbReference type="InterPro" id="IPR008258">
    <property type="entry name" value="Transglycosylase_SLT_dom_1"/>
</dbReference>
<comment type="similarity">
    <text evidence="2">Belongs to the virb1 family.</text>
</comment>
<dbReference type="Gene3D" id="1.10.530.10">
    <property type="match status" value="1"/>
</dbReference>
<evidence type="ECO:0000256" key="3">
    <source>
        <dbReference type="SAM" id="MobiDB-lite"/>
    </source>
</evidence>
<dbReference type="AlphaFoldDB" id="A0A1M6IZH8"/>
<feature type="signal peptide" evidence="4">
    <location>
        <begin position="1"/>
        <end position="21"/>
    </location>
</feature>
<dbReference type="Proteomes" id="UP000189935">
    <property type="component" value="Chromosome I"/>
</dbReference>
<feature type="compositionally biased region" description="Low complexity" evidence="3">
    <location>
        <begin position="27"/>
        <end position="37"/>
    </location>
</feature>
<evidence type="ECO:0000256" key="1">
    <source>
        <dbReference type="ARBA" id="ARBA00007734"/>
    </source>
</evidence>